<evidence type="ECO:0000313" key="2">
    <source>
        <dbReference type="Proteomes" id="UP000327013"/>
    </source>
</evidence>
<dbReference type="Proteomes" id="UP000327013">
    <property type="component" value="Chromosome 2"/>
</dbReference>
<dbReference type="AlphaFoldDB" id="A0A5N6QN26"/>
<gene>
    <name evidence="1" type="ORF">FH972_004818</name>
</gene>
<proteinExistence type="predicted"/>
<dbReference type="EMBL" id="CM017322">
    <property type="protein sequence ID" value="KAE8008296.1"/>
    <property type="molecule type" value="Genomic_DNA"/>
</dbReference>
<keyword evidence="2" id="KW-1185">Reference proteome</keyword>
<name>A0A5N6QN26_9ROSI</name>
<sequence>MPKKSKKEEHPNPTVVDFDVLCRGGFHGFLGKAIQNNDLIQNNRITIFPSDVLFHGGLHCLTIE</sequence>
<organism evidence="1 2">
    <name type="scientific">Carpinus fangiana</name>
    <dbReference type="NCBI Taxonomy" id="176857"/>
    <lineage>
        <taxon>Eukaryota</taxon>
        <taxon>Viridiplantae</taxon>
        <taxon>Streptophyta</taxon>
        <taxon>Embryophyta</taxon>
        <taxon>Tracheophyta</taxon>
        <taxon>Spermatophyta</taxon>
        <taxon>Magnoliopsida</taxon>
        <taxon>eudicotyledons</taxon>
        <taxon>Gunneridae</taxon>
        <taxon>Pentapetalae</taxon>
        <taxon>rosids</taxon>
        <taxon>fabids</taxon>
        <taxon>Fagales</taxon>
        <taxon>Betulaceae</taxon>
        <taxon>Carpinus</taxon>
    </lineage>
</organism>
<reference evidence="1 2" key="1">
    <citation type="submission" date="2019-06" db="EMBL/GenBank/DDBJ databases">
        <title>A chromosomal-level reference genome of Carpinus fangiana (Coryloideae, Betulaceae).</title>
        <authorList>
            <person name="Yang X."/>
            <person name="Wang Z."/>
            <person name="Zhang L."/>
            <person name="Hao G."/>
            <person name="Liu J."/>
            <person name="Yang Y."/>
        </authorList>
    </citation>
    <scope>NUCLEOTIDE SEQUENCE [LARGE SCALE GENOMIC DNA]</scope>
    <source>
        <strain evidence="1">Cfa_2016G</strain>
        <tissue evidence="1">Leaf</tissue>
    </source>
</reference>
<accession>A0A5N6QN26</accession>
<protein>
    <submittedName>
        <fullName evidence="1">Uncharacterized protein</fullName>
    </submittedName>
</protein>
<evidence type="ECO:0000313" key="1">
    <source>
        <dbReference type="EMBL" id="KAE8008296.1"/>
    </source>
</evidence>